<evidence type="ECO:0000313" key="5">
    <source>
        <dbReference type="EMBL" id="PIR82646.1"/>
    </source>
</evidence>
<dbReference type="Proteomes" id="UP000231379">
    <property type="component" value="Unassembled WGS sequence"/>
</dbReference>
<protein>
    <recommendedName>
        <fullName evidence="3">Histidyl-tRNA synthetase</fullName>
    </recommendedName>
</protein>
<keyword evidence="2" id="KW-0436">Ligase</keyword>
<evidence type="ECO:0000256" key="2">
    <source>
        <dbReference type="ARBA" id="ARBA00023146"/>
    </source>
</evidence>
<comment type="similarity">
    <text evidence="1">Belongs to the class-II aminoacyl-tRNA synthetase family.</text>
</comment>
<dbReference type="EMBL" id="PFBM01000009">
    <property type="protein sequence ID" value="PIR82646.1"/>
    <property type="molecule type" value="Genomic_DNA"/>
</dbReference>
<dbReference type="Pfam" id="PF03129">
    <property type="entry name" value="HGTP_anticodon"/>
    <property type="match status" value="1"/>
</dbReference>
<dbReference type="GO" id="GO:0006427">
    <property type="term" value="P:histidyl-tRNA aminoacylation"/>
    <property type="evidence" value="ECO:0007669"/>
    <property type="project" value="TreeGrafter"/>
</dbReference>
<accession>A0A2H0UAC1</accession>
<dbReference type="SUPFAM" id="SSF52954">
    <property type="entry name" value="Class II aaRS ABD-related"/>
    <property type="match status" value="1"/>
</dbReference>
<feature type="domain" description="Anticodon-binding" evidence="4">
    <location>
        <begin position="323"/>
        <end position="392"/>
    </location>
</feature>
<evidence type="ECO:0000256" key="1">
    <source>
        <dbReference type="ARBA" id="ARBA00008226"/>
    </source>
</evidence>
<sequence>MLRLKDTLHQNTAGFLEQAVRTAEYYGFQPVDSLPRTPRRRHDAQKPKVPTRLQDLLLARKDERTLFSSAKLCLSCTRQPERPLLLWRVTEAVSRNTNTPCAALEFHVIGTPHAVAEALLIVVTNAIAEDAGIGKRTVSINSIGSLDSSNRFLRDVSGFLRKHIETISPTLRPRAATDPLGTLIQLFERGHPAVPRAPAATEYLTEEERRRFWELLEYLEVFGVPYELDPAILGSHNFWSHTLFEVSAFDEETGSRIPFASGGRYDPLATRLAGALTPAVVVTIMCESRGRSTLKREAKRMPALYFAHLGPEARRRLLPTLELLRHSNIPVHQSLMFERLGEQMEHARETGATHLLIMGHKEAVEGTVLVREVATNSQEAILIQELPSYLRRYRIATRA</sequence>
<gene>
    <name evidence="5" type="ORF">COU20_01225</name>
</gene>
<organism evidence="5 6">
    <name type="scientific">Candidatus Kaiserbacteria bacterium CG10_big_fil_rev_8_21_14_0_10_59_10</name>
    <dbReference type="NCBI Taxonomy" id="1974612"/>
    <lineage>
        <taxon>Bacteria</taxon>
        <taxon>Candidatus Kaiseribacteriota</taxon>
    </lineage>
</organism>
<dbReference type="GO" id="GO:0004821">
    <property type="term" value="F:histidine-tRNA ligase activity"/>
    <property type="evidence" value="ECO:0007669"/>
    <property type="project" value="TreeGrafter"/>
</dbReference>
<comment type="caution">
    <text evidence="5">The sequence shown here is derived from an EMBL/GenBank/DDBJ whole genome shotgun (WGS) entry which is preliminary data.</text>
</comment>
<dbReference type="PANTHER" id="PTHR43707">
    <property type="entry name" value="HISTIDYL-TRNA SYNTHETASE"/>
    <property type="match status" value="1"/>
</dbReference>
<dbReference type="Gene3D" id="3.40.50.800">
    <property type="entry name" value="Anticodon-binding domain"/>
    <property type="match status" value="1"/>
</dbReference>
<dbReference type="InterPro" id="IPR036621">
    <property type="entry name" value="Anticodon-bd_dom_sf"/>
</dbReference>
<dbReference type="PANTHER" id="PTHR43707:SF1">
    <property type="entry name" value="HISTIDINE--TRNA LIGASE, MITOCHONDRIAL-RELATED"/>
    <property type="match status" value="1"/>
</dbReference>
<dbReference type="AlphaFoldDB" id="A0A2H0UAC1"/>
<evidence type="ECO:0000256" key="3">
    <source>
        <dbReference type="ARBA" id="ARBA00030619"/>
    </source>
</evidence>
<dbReference type="GO" id="GO:0005737">
    <property type="term" value="C:cytoplasm"/>
    <property type="evidence" value="ECO:0007669"/>
    <property type="project" value="InterPro"/>
</dbReference>
<evidence type="ECO:0000313" key="6">
    <source>
        <dbReference type="Proteomes" id="UP000231379"/>
    </source>
</evidence>
<dbReference type="SUPFAM" id="SSF55681">
    <property type="entry name" value="Class II aaRS and biotin synthetases"/>
    <property type="match status" value="1"/>
</dbReference>
<dbReference type="Gene3D" id="3.30.930.10">
    <property type="entry name" value="Bira Bifunctional Protein, Domain 2"/>
    <property type="match status" value="1"/>
</dbReference>
<keyword evidence="2" id="KW-0030">Aminoacyl-tRNA synthetase</keyword>
<reference evidence="6" key="1">
    <citation type="submission" date="2017-09" db="EMBL/GenBank/DDBJ databases">
        <title>Depth-based differentiation of microbial function through sediment-hosted aquifers and enrichment of novel symbionts in the deep terrestrial subsurface.</title>
        <authorList>
            <person name="Probst A.J."/>
            <person name="Ladd B."/>
            <person name="Jarett J.K."/>
            <person name="Geller-Mcgrath D.E."/>
            <person name="Sieber C.M.K."/>
            <person name="Emerson J.B."/>
            <person name="Anantharaman K."/>
            <person name="Thomas B.C."/>
            <person name="Malmstrom R."/>
            <person name="Stieglmeier M."/>
            <person name="Klingl A."/>
            <person name="Woyke T."/>
            <person name="Ryan C.M."/>
            <person name="Banfield J.F."/>
        </authorList>
    </citation>
    <scope>NUCLEOTIDE SEQUENCE [LARGE SCALE GENOMIC DNA]</scope>
</reference>
<dbReference type="InterPro" id="IPR045864">
    <property type="entry name" value="aa-tRNA-synth_II/BPL/LPL"/>
</dbReference>
<name>A0A2H0UAC1_9BACT</name>
<dbReference type="InterPro" id="IPR004154">
    <property type="entry name" value="Anticodon-bd"/>
</dbReference>
<dbReference type="InterPro" id="IPR004516">
    <property type="entry name" value="HisRS/HisZ"/>
</dbReference>
<proteinExistence type="inferred from homology"/>
<evidence type="ECO:0000259" key="4">
    <source>
        <dbReference type="Pfam" id="PF03129"/>
    </source>
</evidence>